<evidence type="ECO:0000313" key="3">
    <source>
        <dbReference type="EMBL" id="KAA1124822.1"/>
    </source>
</evidence>
<proteinExistence type="predicted"/>
<evidence type="ECO:0000313" key="4">
    <source>
        <dbReference type="Proteomes" id="UP000324748"/>
    </source>
</evidence>
<sequence length="85" mass="8878">MFSVNAQQKSQASSASQRAAKNINGAGLSRRNLSRNHLHHHPAPPLPHSALATIASSSSTPSVTSPASPASELHHQSSGSRLYDS</sequence>
<feature type="compositionally biased region" description="Polar residues" evidence="1">
    <location>
        <begin position="76"/>
        <end position="85"/>
    </location>
</feature>
<dbReference type="Proteomes" id="UP000325313">
    <property type="component" value="Unassembled WGS sequence"/>
</dbReference>
<dbReference type="Proteomes" id="UP000324748">
    <property type="component" value="Unassembled WGS sequence"/>
</dbReference>
<dbReference type="EMBL" id="VSWC01000029">
    <property type="protein sequence ID" value="KAA1107372.1"/>
    <property type="molecule type" value="Genomic_DNA"/>
</dbReference>
<accession>A0A5B0RH85</accession>
<feature type="compositionally biased region" description="Low complexity" evidence="1">
    <location>
        <begin position="48"/>
        <end position="71"/>
    </location>
</feature>
<comment type="caution">
    <text evidence="3">The sequence shown here is derived from an EMBL/GenBank/DDBJ whole genome shotgun (WGS) entry which is preliminary data.</text>
</comment>
<gene>
    <name evidence="2" type="ORF">PGT21_011579</name>
    <name evidence="3" type="ORF">PGTUg99_035506</name>
</gene>
<keyword evidence="4" id="KW-1185">Reference proteome</keyword>
<feature type="compositionally biased region" description="Low complexity" evidence="1">
    <location>
        <begin position="1"/>
        <end position="21"/>
    </location>
</feature>
<reference evidence="4 5" key="1">
    <citation type="submission" date="2019-05" db="EMBL/GenBank/DDBJ databases">
        <title>Emergence of the Ug99 lineage of the wheat stem rust pathogen through somatic hybridization.</title>
        <authorList>
            <person name="Li F."/>
            <person name="Upadhyaya N.M."/>
            <person name="Sperschneider J."/>
            <person name="Matny O."/>
            <person name="Nguyen-Phuc H."/>
            <person name="Mago R."/>
            <person name="Raley C."/>
            <person name="Miller M.E."/>
            <person name="Silverstein K.A.T."/>
            <person name="Henningsen E."/>
            <person name="Hirsch C.D."/>
            <person name="Visser B."/>
            <person name="Pretorius Z.A."/>
            <person name="Steffenson B.J."/>
            <person name="Schwessinger B."/>
            <person name="Dodds P.N."/>
            <person name="Figueroa M."/>
        </authorList>
    </citation>
    <scope>NUCLEOTIDE SEQUENCE [LARGE SCALE GENOMIC DNA]</scope>
    <source>
        <strain evidence="2">21-0</strain>
        <strain evidence="3 5">Ug99</strain>
    </source>
</reference>
<name>A0A5B0RH85_PUCGR</name>
<evidence type="ECO:0000256" key="1">
    <source>
        <dbReference type="SAM" id="MobiDB-lite"/>
    </source>
</evidence>
<protein>
    <submittedName>
        <fullName evidence="3">Uncharacterized protein</fullName>
    </submittedName>
</protein>
<dbReference type="EMBL" id="VDEP01000203">
    <property type="protein sequence ID" value="KAA1124822.1"/>
    <property type="molecule type" value="Genomic_DNA"/>
</dbReference>
<feature type="compositionally biased region" description="Basic residues" evidence="1">
    <location>
        <begin position="32"/>
        <end position="42"/>
    </location>
</feature>
<evidence type="ECO:0000313" key="2">
    <source>
        <dbReference type="EMBL" id="KAA1107372.1"/>
    </source>
</evidence>
<dbReference type="AlphaFoldDB" id="A0A5B0RH85"/>
<feature type="region of interest" description="Disordered" evidence="1">
    <location>
        <begin position="1"/>
        <end position="85"/>
    </location>
</feature>
<organism evidence="3 5">
    <name type="scientific">Puccinia graminis f. sp. tritici</name>
    <dbReference type="NCBI Taxonomy" id="56615"/>
    <lineage>
        <taxon>Eukaryota</taxon>
        <taxon>Fungi</taxon>
        <taxon>Dikarya</taxon>
        <taxon>Basidiomycota</taxon>
        <taxon>Pucciniomycotina</taxon>
        <taxon>Pucciniomycetes</taxon>
        <taxon>Pucciniales</taxon>
        <taxon>Pucciniaceae</taxon>
        <taxon>Puccinia</taxon>
    </lineage>
</organism>
<evidence type="ECO:0000313" key="5">
    <source>
        <dbReference type="Proteomes" id="UP000325313"/>
    </source>
</evidence>